<evidence type="ECO:0000256" key="2">
    <source>
        <dbReference type="ARBA" id="ARBA00022475"/>
    </source>
</evidence>
<dbReference type="PANTHER" id="PTHR43646">
    <property type="entry name" value="GLYCOSYLTRANSFERASE"/>
    <property type="match status" value="1"/>
</dbReference>
<dbReference type="PANTHER" id="PTHR43646:SF2">
    <property type="entry name" value="GLYCOSYLTRANSFERASE 2-LIKE DOMAIN-CONTAINING PROTEIN"/>
    <property type="match status" value="1"/>
</dbReference>
<dbReference type="InterPro" id="IPR001173">
    <property type="entry name" value="Glyco_trans_2-like"/>
</dbReference>
<evidence type="ECO:0000313" key="8">
    <source>
        <dbReference type="Proteomes" id="UP001279553"/>
    </source>
</evidence>
<evidence type="ECO:0000256" key="1">
    <source>
        <dbReference type="ARBA" id="ARBA00004236"/>
    </source>
</evidence>
<reference evidence="7 8" key="1">
    <citation type="submission" date="2023-11" db="EMBL/GenBank/DDBJ databases">
        <title>MicrobeMod: A computational toolkit for identifying prokaryotic methylation and restriction-modification with nanopore sequencing.</title>
        <authorList>
            <person name="Crits-Christoph A."/>
            <person name="Kang S.C."/>
            <person name="Lee H."/>
            <person name="Ostrov N."/>
        </authorList>
    </citation>
    <scope>NUCLEOTIDE SEQUENCE [LARGE SCALE GENOMIC DNA]</scope>
    <source>
        <strain evidence="7 8">DSMZ 700</strain>
    </source>
</reference>
<name>A0AAW9DRU4_ACIAO</name>
<dbReference type="CDD" id="cd02522">
    <property type="entry name" value="GT_2_like_a"/>
    <property type="match status" value="1"/>
</dbReference>
<dbReference type="Gene3D" id="3.90.550.10">
    <property type="entry name" value="Spore Coat Polysaccharide Biosynthesis Protein SpsA, Chain A"/>
    <property type="match status" value="1"/>
</dbReference>
<dbReference type="Pfam" id="PF00535">
    <property type="entry name" value="Glycos_transf_2"/>
    <property type="match status" value="1"/>
</dbReference>
<dbReference type="SUPFAM" id="SSF53448">
    <property type="entry name" value="Nucleotide-diphospho-sugar transferases"/>
    <property type="match status" value="1"/>
</dbReference>
<evidence type="ECO:0000259" key="6">
    <source>
        <dbReference type="Pfam" id="PF00535"/>
    </source>
</evidence>
<comment type="caution">
    <text evidence="7">The sequence shown here is derived from an EMBL/GenBank/DDBJ whole genome shotgun (WGS) entry which is preliminary data.</text>
</comment>
<dbReference type="EMBL" id="JAWXYB010000018">
    <property type="protein sequence ID" value="MDX5931249.1"/>
    <property type="molecule type" value="Genomic_DNA"/>
</dbReference>
<dbReference type="GO" id="GO:0016757">
    <property type="term" value="F:glycosyltransferase activity"/>
    <property type="evidence" value="ECO:0007669"/>
    <property type="project" value="UniProtKB-KW"/>
</dbReference>
<evidence type="ECO:0000256" key="3">
    <source>
        <dbReference type="ARBA" id="ARBA00022676"/>
    </source>
</evidence>
<gene>
    <name evidence="7" type="ORF">SIL87_10770</name>
</gene>
<dbReference type="Proteomes" id="UP001279553">
    <property type="component" value="Unassembled WGS sequence"/>
</dbReference>
<feature type="domain" description="Glycosyltransferase 2-like" evidence="6">
    <location>
        <begin position="13"/>
        <end position="125"/>
    </location>
</feature>
<dbReference type="InterPro" id="IPR026461">
    <property type="entry name" value="Trfase_2_rSAM/seldom_assoc"/>
</dbReference>
<sequence>MAPPMNHAAALISVVIPTLNEAAHLPALLATIAAAPDLVAAIIVSDGGSTDQTPTLARAAGAILIEGPSGRGSQLQRGIAAAPTKWLLLLHADSHLPPDWPTTIRRNLIDPSRAYFGTLRFASADLRARLLEALVRLRCFLFRLPYGDQGLLIHRDLLEAAGGMPCLALMEDVALARNLGRRRLDPMNLIVTTDASAYIRDGWVRRVAANFIRLLRYLIAPDAPAIRDYRR</sequence>
<comment type="subcellular location">
    <subcellularLocation>
        <location evidence="1">Cell membrane</location>
    </subcellularLocation>
</comment>
<keyword evidence="3" id="KW-0328">Glycosyltransferase</keyword>
<keyword evidence="2" id="KW-1003">Cell membrane</keyword>
<keyword evidence="4" id="KW-0808">Transferase</keyword>
<keyword evidence="8" id="KW-1185">Reference proteome</keyword>
<evidence type="ECO:0000256" key="5">
    <source>
        <dbReference type="ARBA" id="ARBA00023136"/>
    </source>
</evidence>
<proteinExistence type="predicted"/>
<keyword evidence="5" id="KW-0472">Membrane</keyword>
<evidence type="ECO:0000256" key="4">
    <source>
        <dbReference type="ARBA" id="ARBA00022679"/>
    </source>
</evidence>
<dbReference type="AlphaFoldDB" id="A0AAW9DRU4"/>
<protein>
    <submittedName>
        <fullName evidence="7">Glycosyltransferase</fullName>
    </submittedName>
</protein>
<dbReference type="GO" id="GO:0005886">
    <property type="term" value="C:plasma membrane"/>
    <property type="evidence" value="ECO:0007669"/>
    <property type="project" value="UniProtKB-SubCell"/>
</dbReference>
<accession>A0AAW9DRU4</accession>
<organism evidence="7 8">
    <name type="scientific">Acidiphilium acidophilum</name>
    <name type="common">Thiobacillus acidophilus</name>
    <dbReference type="NCBI Taxonomy" id="76588"/>
    <lineage>
        <taxon>Bacteria</taxon>
        <taxon>Pseudomonadati</taxon>
        <taxon>Pseudomonadota</taxon>
        <taxon>Alphaproteobacteria</taxon>
        <taxon>Acetobacterales</taxon>
        <taxon>Acidocellaceae</taxon>
        <taxon>Acidiphilium</taxon>
    </lineage>
</organism>
<dbReference type="InterPro" id="IPR029044">
    <property type="entry name" value="Nucleotide-diphossugar_trans"/>
</dbReference>
<evidence type="ECO:0000313" key="7">
    <source>
        <dbReference type="EMBL" id="MDX5931249.1"/>
    </source>
</evidence>